<dbReference type="STRING" id="278856.A0A212FNS6"/>
<dbReference type="GO" id="GO:0034142">
    <property type="term" value="P:toll-like receptor 4 signaling pathway"/>
    <property type="evidence" value="ECO:0007669"/>
    <property type="project" value="TreeGrafter"/>
</dbReference>
<dbReference type="GO" id="GO:0050830">
    <property type="term" value="P:defense response to Gram-positive bacterium"/>
    <property type="evidence" value="ECO:0007669"/>
    <property type="project" value="TreeGrafter"/>
</dbReference>
<comment type="caution">
    <text evidence="5">The sequence shown here is derived from an EMBL/GenBank/DDBJ whole genome shotgun (WGS) entry which is preliminary data.</text>
</comment>
<dbReference type="Pfam" id="PF00531">
    <property type="entry name" value="Death"/>
    <property type="match status" value="1"/>
</dbReference>
<evidence type="ECO:0000256" key="3">
    <source>
        <dbReference type="ARBA" id="ARBA00023198"/>
    </source>
</evidence>
<dbReference type="GO" id="GO:0043123">
    <property type="term" value="P:positive regulation of canonical NF-kappaB signal transduction"/>
    <property type="evidence" value="ECO:0007669"/>
    <property type="project" value="InterPro"/>
</dbReference>
<reference evidence="5 6" key="1">
    <citation type="journal article" date="2011" name="Cell">
        <title>The monarch butterfly genome yields insights into long-distance migration.</title>
        <authorList>
            <person name="Zhan S."/>
            <person name="Merlin C."/>
            <person name="Boore J.L."/>
            <person name="Reppert S.M."/>
        </authorList>
    </citation>
    <scope>NUCLEOTIDE SEQUENCE [LARGE SCALE GENOMIC DNA]</scope>
    <source>
        <strain evidence="5">F-2</strain>
    </source>
</reference>
<dbReference type="PANTHER" id="PTHR15079:SF3">
    <property type="entry name" value="MYELOID DIFFERENTIATION PRIMARY RESPONSE PROTEIN MYD88"/>
    <property type="match status" value="1"/>
</dbReference>
<comment type="subcellular location">
    <subcellularLocation>
        <location evidence="1">Cytoplasm</location>
    </subcellularLocation>
</comment>
<dbReference type="GO" id="GO:0005886">
    <property type="term" value="C:plasma membrane"/>
    <property type="evidence" value="ECO:0007669"/>
    <property type="project" value="TreeGrafter"/>
</dbReference>
<evidence type="ECO:0000256" key="4">
    <source>
        <dbReference type="SAM" id="MobiDB-lite"/>
    </source>
</evidence>
<keyword evidence="3" id="KW-0395">Inflammatory response</keyword>
<dbReference type="InterPro" id="IPR011029">
    <property type="entry name" value="DEATH-like_dom_sf"/>
</dbReference>
<dbReference type="InterPro" id="IPR017281">
    <property type="entry name" value="Myelin_different_resp_MyD88"/>
</dbReference>
<evidence type="ECO:0000256" key="1">
    <source>
        <dbReference type="ARBA" id="ARBA00004496"/>
    </source>
</evidence>
<proteinExistence type="predicted"/>
<evidence type="ECO:0000313" key="5">
    <source>
        <dbReference type="EMBL" id="OWR55406.1"/>
    </source>
</evidence>
<protein>
    <submittedName>
        <fullName evidence="5">Myeloid differentiation primary response protein MyD88</fullName>
    </submittedName>
</protein>
<dbReference type="AlphaFoldDB" id="A0A212FNS6"/>
<dbReference type="SUPFAM" id="SSF52200">
    <property type="entry name" value="Toll/Interleukin receptor TIR domain"/>
    <property type="match status" value="1"/>
</dbReference>
<dbReference type="SUPFAM" id="SSF47986">
    <property type="entry name" value="DEATH domain"/>
    <property type="match status" value="1"/>
</dbReference>
<sequence length="389" mass="44188">MVGDLRAVPLSALSCESRNLLSSRLNAKKIVPVVGHDQISRHRDWRGLASLINISSEAAASIRCNDREDRTDKVLNIWISRNDGTATLGRLMDFLQILDRFDVSDDILELARDNKLIGNHNQIACNPAIVLDGADDDFITNDDRLYGVPQRYHAYVLFAREDRDFVDELLRRMRQAGFKLCTEDDLIAGHATPFEPVSRLIAERCRNIVLVYSPDFLQSPAIAFYMNLAQADAISKKQLKIVPVMYRECSLPRHLAYYTNLRYAPHSRVPYDFWERLSQRLRIFDGPRITMPNSTSNTDIRITETSHSLSNGHQVNGAIKTLALPELPKETSSLTNLHRLSDETPTSYETKSLNGSRDSDDGKKKSGPFRKIMNTFRLKKQKKAISVEN</sequence>
<dbReference type="Proteomes" id="UP000007151">
    <property type="component" value="Unassembled WGS sequence"/>
</dbReference>
<accession>A0A212FNS6</accession>
<dbReference type="OrthoDB" id="10037120at2759"/>
<name>A0A212FNS6_DANPL</name>
<organism evidence="5 6">
    <name type="scientific">Danaus plexippus plexippus</name>
    <dbReference type="NCBI Taxonomy" id="278856"/>
    <lineage>
        <taxon>Eukaryota</taxon>
        <taxon>Metazoa</taxon>
        <taxon>Ecdysozoa</taxon>
        <taxon>Arthropoda</taxon>
        <taxon>Hexapoda</taxon>
        <taxon>Insecta</taxon>
        <taxon>Pterygota</taxon>
        <taxon>Neoptera</taxon>
        <taxon>Endopterygota</taxon>
        <taxon>Lepidoptera</taxon>
        <taxon>Glossata</taxon>
        <taxon>Ditrysia</taxon>
        <taxon>Papilionoidea</taxon>
        <taxon>Nymphalidae</taxon>
        <taxon>Danainae</taxon>
        <taxon>Danaini</taxon>
        <taxon>Danaina</taxon>
        <taxon>Danaus</taxon>
        <taxon>Danaus</taxon>
    </lineage>
</organism>
<dbReference type="GO" id="GO:0002755">
    <property type="term" value="P:MyD88-dependent toll-like receptor signaling pathway"/>
    <property type="evidence" value="ECO:0007669"/>
    <property type="project" value="InterPro"/>
</dbReference>
<dbReference type="PANTHER" id="PTHR15079">
    <property type="entry name" value="MYD88"/>
    <property type="match status" value="1"/>
</dbReference>
<feature type="region of interest" description="Disordered" evidence="4">
    <location>
        <begin position="333"/>
        <end position="375"/>
    </location>
</feature>
<gene>
    <name evidence="5" type="ORF">KGM_205936</name>
</gene>
<dbReference type="PROSITE" id="PS50017">
    <property type="entry name" value="DEATH_DOMAIN"/>
    <property type="match status" value="1"/>
</dbReference>
<dbReference type="FunCoup" id="A0A212FNS6">
    <property type="interactions" value="338"/>
</dbReference>
<dbReference type="GO" id="GO:0070976">
    <property type="term" value="F:TIR domain binding"/>
    <property type="evidence" value="ECO:0007669"/>
    <property type="project" value="InterPro"/>
</dbReference>
<dbReference type="EMBL" id="AGBW02004392">
    <property type="protein sequence ID" value="OWR55406.1"/>
    <property type="molecule type" value="Genomic_DNA"/>
</dbReference>
<dbReference type="InterPro" id="IPR035897">
    <property type="entry name" value="Toll_tir_struct_dom_sf"/>
</dbReference>
<dbReference type="Gene3D" id="1.10.533.10">
    <property type="entry name" value="Death Domain, Fas"/>
    <property type="match status" value="1"/>
</dbReference>
<keyword evidence="6" id="KW-1185">Reference proteome</keyword>
<dbReference type="GO" id="GO:0045087">
    <property type="term" value="P:innate immune response"/>
    <property type="evidence" value="ECO:0007669"/>
    <property type="project" value="TreeGrafter"/>
</dbReference>
<dbReference type="PROSITE" id="PS50104">
    <property type="entry name" value="TIR"/>
    <property type="match status" value="1"/>
</dbReference>
<dbReference type="InterPro" id="IPR000488">
    <property type="entry name" value="Death_dom"/>
</dbReference>
<keyword evidence="2" id="KW-0963">Cytoplasm</keyword>
<evidence type="ECO:0000256" key="2">
    <source>
        <dbReference type="ARBA" id="ARBA00022490"/>
    </source>
</evidence>
<dbReference type="Gene3D" id="3.40.50.10140">
    <property type="entry name" value="Toll/interleukin-1 receptor homology (TIR) domain"/>
    <property type="match status" value="1"/>
</dbReference>
<dbReference type="GO" id="GO:0008063">
    <property type="term" value="P:Toll signaling pathway"/>
    <property type="evidence" value="ECO:0007669"/>
    <property type="project" value="TreeGrafter"/>
</dbReference>
<feature type="compositionally biased region" description="Polar residues" evidence="4">
    <location>
        <begin position="333"/>
        <end position="356"/>
    </location>
</feature>
<dbReference type="GO" id="GO:0035325">
    <property type="term" value="F:Toll-like receptor binding"/>
    <property type="evidence" value="ECO:0007669"/>
    <property type="project" value="TreeGrafter"/>
</dbReference>
<dbReference type="KEGG" id="dpl:KGM_205936"/>
<dbReference type="Pfam" id="PF13676">
    <property type="entry name" value="TIR_2"/>
    <property type="match status" value="1"/>
</dbReference>
<dbReference type="GO" id="GO:0005737">
    <property type="term" value="C:cytoplasm"/>
    <property type="evidence" value="ECO:0007669"/>
    <property type="project" value="UniProtKB-SubCell"/>
</dbReference>
<dbReference type="eggNOG" id="ENOG502QWKI">
    <property type="taxonomic scope" value="Eukaryota"/>
</dbReference>
<evidence type="ECO:0000313" key="6">
    <source>
        <dbReference type="Proteomes" id="UP000007151"/>
    </source>
</evidence>
<dbReference type="InterPro" id="IPR000157">
    <property type="entry name" value="TIR_dom"/>
</dbReference>